<feature type="domain" description="DAHP synthetase I/KDSA" evidence="2">
    <location>
        <begin position="87"/>
        <end position="326"/>
    </location>
</feature>
<dbReference type="InterPro" id="IPR052899">
    <property type="entry name" value="Class-I_DAHP_synthase"/>
</dbReference>
<keyword evidence="1" id="KW-0808">Transferase</keyword>
<protein>
    <submittedName>
        <fullName evidence="4">3-deoxy-7-phosphoheptulonate synthase</fullName>
    </submittedName>
</protein>
<dbReference type="GO" id="GO:0016740">
    <property type="term" value="F:transferase activity"/>
    <property type="evidence" value="ECO:0007669"/>
    <property type="project" value="UniProtKB-KW"/>
</dbReference>
<dbReference type="Pfam" id="PF00793">
    <property type="entry name" value="DAHP_synth_1"/>
    <property type="match status" value="1"/>
</dbReference>
<proteinExistence type="predicted"/>
<dbReference type="GO" id="GO:0009073">
    <property type="term" value="P:aromatic amino acid family biosynthetic process"/>
    <property type="evidence" value="ECO:0007669"/>
    <property type="project" value="InterPro"/>
</dbReference>
<dbReference type="Pfam" id="PF18152">
    <property type="entry name" value="DAHP_snth_FXD"/>
    <property type="match status" value="1"/>
</dbReference>
<dbReference type="InterPro" id="IPR013785">
    <property type="entry name" value="Aldolase_TIM"/>
</dbReference>
<name>H5SJS9_9BACT</name>
<organism evidence="4">
    <name type="scientific">uncultured Acetothermia bacterium</name>
    <dbReference type="NCBI Taxonomy" id="236499"/>
    <lineage>
        <taxon>Bacteria</taxon>
        <taxon>Candidatus Bipolaricaulota</taxon>
        <taxon>environmental samples</taxon>
    </lineage>
</organism>
<dbReference type="PANTHER" id="PTHR43018">
    <property type="entry name" value="PHOSPHO-2-DEHYDRO-3-DEOXYHEPTONATE ALDOLASE"/>
    <property type="match status" value="1"/>
</dbReference>
<dbReference type="Gene3D" id="3.30.70.1140">
    <property type="entry name" value="Phospho-2-dehydro-3-deoxyheptonate aldolase, domain 1"/>
    <property type="match status" value="1"/>
</dbReference>
<feature type="domain" description="DAHP synthase ferredoxin-like" evidence="3">
    <location>
        <begin position="1"/>
        <end position="67"/>
    </location>
</feature>
<dbReference type="Gene3D" id="3.20.20.70">
    <property type="entry name" value="Aldolase class I"/>
    <property type="match status" value="1"/>
</dbReference>
<dbReference type="NCBIfam" id="NF006421">
    <property type="entry name" value="PRK08673.1"/>
    <property type="match status" value="1"/>
</dbReference>
<reference evidence="4" key="2">
    <citation type="journal article" date="2012" name="PLoS ONE">
        <title>A Deeply Branching Thermophilic Bacterium with an Ancient Acetyl-CoA Pathway Dominates a Subsurface Ecosystem.</title>
        <authorList>
            <person name="Takami H."/>
            <person name="Noguchi H."/>
            <person name="Takaki Y."/>
            <person name="Uchiyama I."/>
            <person name="Toyoda A."/>
            <person name="Nishi S."/>
            <person name="Chee G.-J."/>
            <person name="Arai W."/>
            <person name="Nunoura T."/>
            <person name="Itoh T."/>
            <person name="Hattori M."/>
            <person name="Takai K."/>
        </authorList>
    </citation>
    <scope>NUCLEOTIDE SEQUENCE</scope>
</reference>
<dbReference type="AlphaFoldDB" id="H5SJS9"/>
<evidence type="ECO:0000256" key="1">
    <source>
        <dbReference type="ARBA" id="ARBA00022679"/>
    </source>
</evidence>
<sequence length="351" mass="38116">MVVIMKVGASERQIQQATHELERLGFRVHRVDGVMRTILGAIGDKRGIDPQKLAVLDGVEGVVEITKPYKLASREFNPDGTIVSVGDVQIGGQELAIIAGPCSVESEEQIFRCAQLVAQQGVRLMRGGAFKPRTSPYSFQGLGEAGLKLLRAAADQYELSIVTEVLDTAHVDIVAQYADVLQIGARNMQNFALLKEVGRCAKPVLLKRGIAATLEEWLMAAEYILNGGNKNVVLCERGIRTFSDHLRFTLDVGAVSVVKELSHLPVIVDPSHAAGVRTKVIPLALAGIAAGADGLIVEVHHDPDKALCDGPQALLPEQFKLLMDELSLVAQAVRRRLVRHPTHMQSYAQSY</sequence>
<dbReference type="NCBIfam" id="NF009239">
    <property type="entry name" value="PRK12595.1"/>
    <property type="match status" value="1"/>
</dbReference>
<gene>
    <name evidence="4" type="ORF">HGMM_F37H05C08</name>
</gene>
<evidence type="ECO:0000259" key="3">
    <source>
        <dbReference type="Pfam" id="PF18152"/>
    </source>
</evidence>
<dbReference type="NCBIfam" id="TIGR01361">
    <property type="entry name" value="DAHP_synth_Bsub"/>
    <property type="match status" value="1"/>
</dbReference>
<evidence type="ECO:0000259" key="2">
    <source>
        <dbReference type="Pfam" id="PF00793"/>
    </source>
</evidence>
<dbReference type="GO" id="GO:0016832">
    <property type="term" value="F:aldehyde-lyase activity"/>
    <property type="evidence" value="ECO:0007669"/>
    <property type="project" value="InterPro"/>
</dbReference>
<dbReference type="InterPro" id="IPR041071">
    <property type="entry name" value="DAHP_snth_FXD"/>
</dbReference>
<dbReference type="InterPro" id="IPR006268">
    <property type="entry name" value="DAHP_syn_2"/>
</dbReference>
<dbReference type="PANTHER" id="PTHR43018:SF2">
    <property type="entry name" value="PHOSPHO-2-DEHYDRO-3-DEOXYHEPTONATE ALDOLASE"/>
    <property type="match status" value="1"/>
</dbReference>
<dbReference type="SUPFAM" id="SSF51569">
    <property type="entry name" value="Aldolase"/>
    <property type="match status" value="1"/>
</dbReference>
<reference evidence="4" key="1">
    <citation type="journal article" date="2005" name="Environ. Microbiol.">
        <title>Genetic and functional properties of uncultivated thermophilic crenarchaeotes from a subsurface gold mine as revealed by analysis of genome fragments.</title>
        <authorList>
            <person name="Nunoura T."/>
            <person name="Hirayama H."/>
            <person name="Takami H."/>
            <person name="Oida H."/>
            <person name="Nishi S."/>
            <person name="Shimamura S."/>
            <person name="Suzuki Y."/>
            <person name="Inagaki F."/>
            <person name="Takai K."/>
            <person name="Nealson K.H."/>
            <person name="Horikoshi K."/>
        </authorList>
    </citation>
    <scope>NUCLEOTIDE SEQUENCE</scope>
</reference>
<dbReference type="InterPro" id="IPR006218">
    <property type="entry name" value="DAHP1/KDSA"/>
</dbReference>
<dbReference type="EMBL" id="AP011747">
    <property type="protein sequence ID" value="BAL56415.1"/>
    <property type="molecule type" value="Genomic_DNA"/>
</dbReference>
<evidence type="ECO:0000313" key="4">
    <source>
        <dbReference type="EMBL" id="BAL56415.1"/>
    </source>
</evidence>
<accession>H5SJS9</accession>